<evidence type="ECO:0000256" key="10">
    <source>
        <dbReference type="SAM" id="Phobius"/>
    </source>
</evidence>
<evidence type="ECO:0000256" key="3">
    <source>
        <dbReference type="ARBA" id="ARBA00022692"/>
    </source>
</evidence>
<dbReference type="CDD" id="cd21675">
    <property type="entry name" value="SMP_TEX2"/>
    <property type="match status" value="1"/>
</dbReference>
<keyword evidence="7" id="KW-0446">Lipid-binding</keyword>
<keyword evidence="4" id="KW-0256">Endoplasmic reticulum</keyword>
<keyword evidence="8 10" id="KW-0472">Membrane</keyword>
<evidence type="ECO:0000313" key="12">
    <source>
        <dbReference type="EMBL" id="EKF30518.1"/>
    </source>
</evidence>
<evidence type="ECO:0000313" key="13">
    <source>
        <dbReference type="Proteomes" id="UP000007350"/>
    </source>
</evidence>
<evidence type="ECO:0000256" key="8">
    <source>
        <dbReference type="ARBA" id="ARBA00023136"/>
    </source>
</evidence>
<dbReference type="GO" id="GO:0006869">
    <property type="term" value="P:lipid transport"/>
    <property type="evidence" value="ECO:0007669"/>
    <property type="project" value="UniProtKB-KW"/>
</dbReference>
<comment type="subcellular location">
    <subcellularLocation>
        <location evidence="1">Endoplasmic reticulum membrane</location>
    </subcellularLocation>
</comment>
<reference evidence="12 13" key="1">
    <citation type="journal article" date="2012" name="BMC Genomics">
        <title>Comparative genomic analysis of human infective Trypanosoma cruzi lineages with the bat-restricted subspecies T. cruzi marinkellei.</title>
        <authorList>
            <person name="Franzen O."/>
            <person name="Talavera-Lopez C."/>
            <person name="Ochaya S."/>
            <person name="Butler C.E."/>
            <person name="Messenger L.A."/>
            <person name="Lewis M.D."/>
            <person name="Llewellyn M.S."/>
            <person name="Marinkelle C.J."/>
            <person name="Tyler K.M."/>
            <person name="Miles M.A."/>
            <person name="Andersson B."/>
        </authorList>
    </citation>
    <scope>NUCLEOTIDE SEQUENCE [LARGE SCALE GENOMIC DNA]</scope>
    <source>
        <strain evidence="12 13">B7</strain>
    </source>
</reference>
<evidence type="ECO:0000256" key="9">
    <source>
        <dbReference type="SAM" id="MobiDB-lite"/>
    </source>
</evidence>
<evidence type="ECO:0000256" key="1">
    <source>
        <dbReference type="ARBA" id="ARBA00004586"/>
    </source>
</evidence>
<dbReference type="PANTHER" id="PTHR13466">
    <property type="entry name" value="TEX2 PROTEIN-RELATED"/>
    <property type="match status" value="1"/>
</dbReference>
<keyword evidence="5 10" id="KW-1133">Transmembrane helix</keyword>
<dbReference type="Proteomes" id="UP000007350">
    <property type="component" value="Unassembled WGS sequence"/>
</dbReference>
<comment type="caution">
    <text evidence="12">The sequence shown here is derived from an EMBL/GenBank/DDBJ whole genome shotgun (WGS) entry which is preliminary data.</text>
</comment>
<sequence>RPPLFFSFFLPPTIVEMASWLIFVCGIIGGAATTLFLISFLFVKVGVTIENAVEKKEMRLQKRVLNTCGDELCVWKVEATCMMARYDNDIVGNAIPIRAVLFGKTISVYQIDSSHKSKDGDQTIVDAEHLIGKVNTAIVSSALEKLSKYHRHTDTTKRQAPIRGKCLVLRRKEGLPLFIEDPTKEMSRQQRRQQRKQEEEEEGEGGGRRQRRHRRGDHHSREGFEENNDGNNREDIYGDENGLICMGELDLEGVDNDPCFGEWTAVVFKLPTRREMERWFNLLQATPQSEEWRMFIKHLPFTDVFNLVVARLYFENTRTSGLHDLLIGKLRRKLHRVSRKLPKHIHGEILLDQLEIGGEIPLIRGLGEPSVSPNGEIELDFDFLYRGGLKFSLRFALTYRGVRVPDIIFNIKILELSNHMRLSIGPPPSTKIWVGSPRPPQLRLEFTQEVASHDGILNAVLKLMPDMSLVMSNVVKVKLFEDMLLPSMEDFPLPCFSYSPPSSEDDSPLLDTATVSSFGQDAGTVQRCISAFTSENSTFVETRGSSILSSVEIFPAVRDDGPPLPLSTDGREYSILPIDKGSNLTASSDTSSASSGVVPVSSVGESWSRTETPHLHGLVSRMKKRVKNLF</sequence>
<feature type="compositionally biased region" description="Basic residues" evidence="9">
    <location>
        <begin position="208"/>
        <end position="218"/>
    </location>
</feature>
<dbReference type="PROSITE" id="PS51847">
    <property type="entry name" value="SMP"/>
    <property type="match status" value="1"/>
</dbReference>
<feature type="compositionally biased region" description="Low complexity" evidence="9">
    <location>
        <begin position="585"/>
        <end position="607"/>
    </location>
</feature>
<feature type="region of interest" description="Disordered" evidence="9">
    <location>
        <begin position="179"/>
        <end position="235"/>
    </location>
</feature>
<dbReference type="AlphaFoldDB" id="K2M6E4"/>
<keyword evidence="2" id="KW-0813">Transport</keyword>
<evidence type="ECO:0000256" key="4">
    <source>
        <dbReference type="ARBA" id="ARBA00022824"/>
    </source>
</evidence>
<keyword evidence="3 10" id="KW-0812">Transmembrane</keyword>
<gene>
    <name evidence="12" type="ORF">MOQ_005669</name>
</gene>
<dbReference type="GO" id="GO:0005789">
    <property type="term" value="C:endoplasmic reticulum membrane"/>
    <property type="evidence" value="ECO:0007669"/>
    <property type="project" value="UniProtKB-SubCell"/>
</dbReference>
<dbReference type="InterPro" id="IPR031468">
    <property type="entry name" value="SMP_LBD"/>
</dbReference>
<name>K2M6E4_TRYCR</name>
<organism evidence="12 13">
    <name type="scientific">Trypanosoma cruzi marinkellei</name>
    <dbReference type="NCBI Taxonomy" id="85056"/>
    <lineage>
        <taxon>Eukaryota</taxon>
        <taxon>Discoba</taxon>
        <taxon>Euglenozoa</taxon>
        <taxon>Kinetoplastea</taxon>
        <taxon>Metakinetoplastina</taxon>
        <taxon>Trypanosomatida</taxon>
        <taxon>Trypanosomatidae</taxon>
        <taxon>Trypanosoma</taxon>
        <taxon>Schizotrypanum</taxon>
    </lineage>
</organism>
<evidence type="ECO:0000259" key="11">
    <source>
        <dbReference type="PROSITE" id="PS51847"/>
    </source>
</evidence>
<dbReference type="OrthoDB" id="26740at2759"/>
<dbReference type="GO" id="GO:0008289">
    <property type="term" value="F:lipid binding"/>
    <property type="evidence" value="ECO:0007669"/>
    <property type="project" value="UniProtKB-KW"/>
</dbReference>
<evidence type="ECO:0000256" key="2">
    <source>
        <dbReference type="ARBA" id="ARBA00022448"/>
    </source>
</evidence>
<feature type="non-terminal residue" evidence="12">
    <location>
        <position position="1"/>
    </location>
</feature>
<protein>
    <recommendedName>
        <fullName evidence="11">SMP-LTD domain-containing protein</fullName>
    </recommendedName>
</protein>
<accession>K2M6E4</accession>
<feature type="transmembrane region" description="Helical" evidence="10">
    <location>
        <begin position="20"/>
        <end position="43"/>
    </location>
</feature>
<keyword evidence="13" id="KW-1185">Reference proteome</keyword>
<evidence type="ECO:0000256" key="6">
    <source>
        <dbReference type="ARBA" id="ARBA00023055"/>
    </source>
</evidence>
<feature type="region of interest" description="Disordered" evidence="9">
    <location>
        <begin position="584"/>
        <end position="608"/>
    </location>
</feature>
<evidence type="ECO:0000256" key="5">
    <source>
        <dbReference type="ARBA" id="ARBA00022989"/>
    </source>
</evidence>
<dbReference type="EMBL" id="AHKC01012014">
    <property type="protein sequence ID" value="EKF30518.1"/>
    <property type="molecule type" value="Genomic_DNA"/>
</dbReference>
<keyword evidence="6" id="KW-0445">Lipid transport</keyword>
<feature type="domain" description="SMP-LTD" evidence="11">
    <location>
        <begin position="272"/>
        <end position="494"/>
    </location>
</feature>
<dbReference type="PANTHER" id="PTHR13466:SF1">
    <property type="entry name" value="SMP-LTD DOMAIN-CONTAINING PROTEIN"/>
    <property type="match status" value="1"/>
</dbReference>
<proteinExistence type="predicted"/>
<evidence type="ECO:0000256" key="7">
    <source>
        <dbReference type="ARBA" id="ARBA00023121"/>
    </source>
</evidence>